<keyword evidence="2" id="KW-1185">Reference proteome</keyword>
<dbReference type="AlphaFoldDB" id="A0A140DR65"/>
<evidence type="ECO:0000313" key="1">
    <source>
        <dbReference type="EMBL" id="AMK53142.1"/>
    </source>
</evidence>
<evidence type="ECO:0000313" key="2">
    <source>
        <dbReference type="Proteomes" id="UP000069771"/>
    </source>
</evidence>
<proteinExistence type="predicted"/>
<reference evidence="1 2" key="1">
    <citation type="journal article" date="2016" name="Gut Pathog.">
        <title>Whole genome sequencing of "Faecalibaculum rodentium" ALO17, isolated from C57BL/6J laboratory mouse feces.</title>
        <authorList>
            <person name="Lim S."/>
            <person name="Chang D.H."/>
            <person name="Ahn S."/>
            <person name="Kim B.C."/>
        </authorList>
    </citation>
    <scope>NUCLEOTIDE SEQUENCE [LARGE SCALE GENOMIC DNA]</scope>
    <source>
        <strain evidence="1 2">Alo17</strain>
    </source>
</reference>
<protein>
    <submittedName>
        <fullName evidence="1">Uncharacterized protein</fullName>
    </submittedName>
</protein>
<dbReference type="EMBL" id="CP011391">
    <property type="protein sequence ID" value="AMK53142.1"/>
    <property type="molecule type" value="Genomic_DNA"/>
</dbReference>
<name>A0A140DR65_9FIRM</name>
<dbReference type="KEGG" id="fro:AALO17_00080"/>
<gene>
    <name evidence="1" type="ORF">AALO17_00080</name>
</gene>
<sequence length="39" mass="4657">MFFLDFRSVIGITDRDKAYKSINNKYPRLSFAFLLILRS</sequence>
<dbReference type="Proteomes" id="UP000069771">
    <property type="component" value="Chromosome"/>
</dbReference>
<accession>A0A140DR65</accession>
<organism evidence="1 2">
    <name type="scientific">Faecalibaculum rodentium</name>
    <dbReference type="NCBI Taxonomy" id="1702221"/>
    <lineage>
        <taxon>Bacteria</taxon>
        <taxon>Bacillati</taxon>
        <taxon>Bacillota</taxon>
        <taxon>Erysipelotrichia</taxon>
        <taxon>Erysipelotrichales</taxon>
        <taxon>Erysipelotrichaceae</taxon>
        <taxon>Faecalibaculum</taxon>
    </lineage>
</organism>